<dbReference type="InterPro" id="IPR050832">
    <property type="entry name" value="Bact_Acetyltransf"/>
</dbReference>
<dbReference type="PANTHER" id="PTHR43877:SF8">
    <property type="entry name" value="N-ACETYLGLUTAMATE SYNTHASE-RELATED"/>
    <property type="match status" value="1"/>
</dbReference>
<dbReference type="HOGENOM" id="CLU_043786_0_0_0"/>
<dbReference type="InterPro" id="IPR016181">
    <property type="entry name" value="Acyl_CoA_acyltransferase"/>
</dbReference>
<feature type="domain" description="N-acetyltransferase" evidence="3">
    <location>
        <begin position="29"/>
        <end position="182"/>
    </location>
</feature>
<keyword evidence="1 4" id="KW-0808">Transferase</keyword>
<keyword evidence="2" id="KW-0012">Acyltransferase</keyword>
<dbReference type="Proteomes" id="UP000008635">
    <property type="component" value="Chromosome"/>
</dbReference>
<evidence type="ECO:0000256" key="2">
    <source>
        <dbReference type="ARBA" id="ARBA00023315"/>
    </source>
</evidence>
<reference evidence="4 5" key="1">
    <citation type="journal article" date="2011" name="Stand. Genomic Sci.">
        <title>Complete genome sequence of Deinococcus maricopensis type strain (LB-34).</title>
        <authorList>
            <person name="Pukall R."/>
            <person name="Zeytun A."/>
            <person name="Lucas S."/>
            <person name="Lapidus A."/>
            <person name="Hammon N."/>
            <person name="Deshpande S."/>
            <person name="Nolan M."/>
            <person name="Cheng J.F."/>
            <person name="Pitluck S."/>
            <person name="Liolios K."/>
            <person name="Pagani I."/>
            <person name="Mikhailova N."/>
            <person name="Ivanova N."/>
            <person name="Mavromatis K."/>
            <person name="Pati A."/>
            <person name="Tapia R."/>
            <person name="Han C."/>
            <person name="Goodwin L."/>
            <person name="Chen A."/>
            <person name="Palaniappan K."/>
            <person name="Land M."/>
            <person name="Hauser L."/>
            <person name="Chang Y.J."/>
            <person name="Jeffries C.D."/>
            <person name="Brambilla E.M."/>
            <person name="Rohde M."/>
            <person name="Goker M."/>
            <person name="Detter J.C."/>
            <person name="Woyke T."/>
            <person name="Bristow J."/>
            <person name="Eisen J.A."/>
            <person name="Markowitz V."/>
            <person name="Hugenholtz P."/>
            <person name="Kyrpides N.C."/>
            <person name="Klenk H.P."/>
        </authorList>
    </citation>
    <scope>NUCLEOTIDE SEQUENCE [LARGE SCALE GENOMIC DNA]</scope>
    <source>
        <strain evidence="5">DSM 21211 / LMG 22137 / NRRL B-23946 / LB-34</strain>
    </source>
</reference>
<dbReference type="SUPFAM" id="SSF55729">
    <property type="entry name" value="Acyl-CoA N-acyltransferases (Nat)"/>
    <property type="match status" value="2"/>
</dbReference>
<accession>E8U5X7</accession>
<gene>
    <name evidence="4" type="ordered locus">Deima_0811</name>
</gene>
<dbReference type="Gene3D" id="3.40.630.30">
    <property type="match status" value="1"/>
</dbReference>
<dbReference type="Pfam" id="PF00583">
    <property type="entry name" value="Acetyltransf_1"/>
    <property type="match status" value="2"/>
</dbReference>
<dbReference type="AlphaFoldDB" id="E8U5X7"/>
<evidence type="ECO:0000256" key="1">
    <source>
        <dbReference type="ARBA" id="ARBA00022679"/>
    </source>
</evidence>
<dbReference type="GO" id="GO:0016747">
    <property type="term" value="F:acyltransferase activity, transferring groups other than amino-acyl groups"/>
    <property type="evidence" value="ECO:0007669"/>
    <property type="project" value="InterPro"/>
</dbReference>
<name>E8U5X7_DEIML</name>
<dbReference type="PROSITE" id="PS51186">
    <property type="entry name" value="GNAT"/>
    <property type="match status" value="1"/>
</dbReference>
<dbReference type="EMBL" id="CP002454">
    <property type="protein sequence ID" value="ADV66466.1"/>
    <property type="molecule type" value="Genomic_DNA"/>
</dbReference>
<dbReference type="KEGG" id="dmr:Deima_0811"/>
<dbReference type="eggNOG" id="COG0454">
    <property type="taxonomic scope" value="Bacteria"/>
</dbReference>
<evidence type="ECO:0000313" key="5">
    <source>
        <dbReference type="Proteomes" id="UP000008635"/>
    </source>
</evidence>
<dbReference type="PANTHER" id="PTHR43877">
    <property type="entry name" value="AMINOALKYLPHOSPHONATE N-ACETYLTRANSFERASE-RELATED-RELATED"/>
    <property type="match status" value="1"/>
</dbReference>
<protein>
    <submittedName>
        <fullName evidence="4">GCN5-related N-acetyltransferase</fullName>
    </submittedName>
</protein>
<organism evidence="4 5">
    <name type="scientific">Deinococcus maricopensis (strain DSM 21211 / LMG 22137 / NRRL B-23946 / LB-34)</name>
    <dbReference type="NCBI Taxonomy" id="709986"/>
    <lineage>
        <taxon>Bacteria</taxon>
        <taxon>Thermotogati</taxon>
        <taxon>Deinococcota</taxon>
        <taxon>Deinococci</taxon>
        <taxon>Deinococcales</taxon>
        <taxon>Deinococcaceae</taxon>
        <taxon>Deinococcus</taxon>
    </lineage>
</organism>
<dbReference type="eggNOG" id="COG0456">
    <property type="taxonomic scope" value="Bacteria"/>
</dbReference>
<proteinExistence type="predicted"/>
<dbReference type="STRING" id="709986.Deima_0811"/>
<dbReference type="InterPro" id="IPR000182">
    <property type="entry name" value="GNAT_dom"/>
</dbReference>
<sequence length="372" mass="40864">MPHATGDAHHQGMPSTVQIERHDARTAPLDVRLAGAHLRAAAYAVSFPEDPPMIPEADAEDLRHVTPGEDVQLFLARDERGEPVGWATLGYSTEQNLHIAFADVLVHPDHTRRGVGRALAAAVLDAARAEGRRTITVWTGSRRPAGEAFARALGAEPALPMISNELRLDALDAALLARWTARPDSEPYRLHHFTRIPEAYLERTAQVMMVMNTAPKGDLDMDDWTITPEMIRAWEDSVAAAGEQRHLMAVEHLPTGELVAYTEVFWSPQRAPLVYQGATAVRPDHRGRGLGKWLKASMLQHVRAHCPGAARVRTGNADVNAAMLGINHALGFAPFMTRTEWQGDVQALTERLHALGATPSHRQPEQPARPAR</sequence>
<keyword evidence="5" id="KW-1185">Reference proteome</keyword>
<evidence type="ECO:0000259" key="3">
    <source>
        <dbReference type="PROSITE" id="PS51186"/>
    </source>
</evidence>
<dbReference type="CDD" id="cd04301">
    <property type="entry name" value="NAT_SF"/>
    <property type="match status" value="2"/>
</dbReference>
<evidence type="ECO:0000313" key="4">
    <source>
        <dbReference type="EMBL" id="ADV66466.1"/>
    </source>
</evidence>
<reference evidence="5" key="2">
    <citation type="submission" date="2011-01" db="EMBL/GenBank/DDBJ databases">
        <title>The complete genome of Deinococcus maricopensis DSM 21211.</title>
        <authorList>
            <consortium name="US DOE Joint Genome Institute (JGI-PGF)"/>
            <person name="Lucas S."/>
            <person name="Copeland A."/>
            <person name="Lapidus A."/>
            <person name="Goodwin L."/>
            <person name="Pitluck S."/>
            <person name="Kyrpides N."/>
            <person name="Mavromatis K."/>
            <person name="Pagani I."/>
            <person name="Ivanova N."/>
            <person name="Ovchinnikova G."/>
            <person name="Zeytun A."/>
            <person name="Detter J.C."/>
            <person name="Han C."/>
            <person name="Land M."/>
            <person name="Hauser L."/>
            <person name="Markowitz V."/>
            <person name="Cheng J.-F."/>
            <person name="Hugenholtz P."/>
            <person name="Woyke T."/>
            <person name="Wu D."/>
            <person name="Pukall R."/>
            <person name="Gehrich-Schroeter G."/>
            <person name="Brambilla E."/>
            <person name="Klenk H.-P."/>
            <person name="Eisen J.A."/>
        </authorList>
    </citation>
    <scope>NUCLEOTIDE SEQUENCE [LARGE SCALE GENOMIC DNA]</scope>
    <source>
        <strain evidence="5">DSM 21211 / LMG 22137 / NRRL B-23946 / LB-34</strain>
    </source>
</reference>